<protein>
    <recommendedName>
        <fullName evidence="3">Fimbrial assembly protein PilN</fullName>
    </recommendedName>
</protein>
<evidence type="ECO:0000256" key="1">
    <source>
        <dbReference type="SAM" id="Phobius"/>
    </source>
</evidence>
<evidence type="ECO:0000313" key="2">
    <source>
        <dbReference type="EMBL" id="MPM98518.1"/>
    </source>
</evidence>
<sequence length="183" mass="20231">MRDINLLQSERKSDRGYFKYIKPLYFILAGVLLVSLATYGVLMFIDGRTQTNEKAVAQKIITYSDIETEKKEIQTKQDKITQMSGIIQTIVAGTTINTRILDGVSGVMPENVFIVNYAADKSGNLNLVGKSQDMSNIAYFIYKLKGTGLFTDVSLTSISGSKGNNSNSETGIYDFTAVLKLKK</sequence>
<reference evidence="2" key="1">
    <citation type="submission" date="2019-08" db="EMBL/GenBank/DDBJ databases">
        <authorList>
            <person name="Kucharzyk K."/>
            <person name="Murdoch R.W."/>
            <person name="Higgins S."/>
            <person name="Loffler F."/>
        </authorList>
    </citation>
    <scope>NUCLEOTIDE SEQUENCE</scope>
</reference>
<dbReference type="EMBL" id="VSSQ01044674">
    <property type="protein sequence ID" value="MPM98518.1"/>
    <property type="molecule type" value="Genomic_DNA"/>
</dbReference>
<comment type="caution">
    <text evidence="2">The sequence shown here is derived from an EMBL/GenBank/DDBJ whole genome shotgun (WGS) entry which is preliminary data.</text>
</comment>
<feature type="transmembrane region" description="Helical" evidence="1">
    <location>
        <begin position="24"/>
        <end position="45"/>
    </location>
</feature>
<keyword evidence="1" id="KW-0812">Transmembrane</keyword>
<keyword evidence="1" id="KW-1133">Transmembrane helix</keyword>
<gene>
    <name evidence="2" type="ORF">SDC9_145706</name>
</gene>
<dbReference type="PANTHER" id="PTHR40278:SF1">
    <property type="entry name" value="DNA UTILIZATION PROTEIN HOFN"/>
    <property type="match status" value="1"/>
</dbReference>
<dbReference type="PANTHER" id="PTHR40278">
    <property type="entry name" value="DNA UTILIZATION PROTEIN HOFN"/>
    <property type="match status" value="1"/>
</dbReference>
<dbReference type="InterPro" id="IPR007813">
    <property type="entry name" value="PilN"/>
</dbReference>
<name>A0A645EBM0_9ZZZZ</name>
<keyword evidence="1" id="KW-0472">Membrane</keyword>
<dbReference type="AlphaFoldDB" id="A0A645EBM0"/>
<proteinExistence type="predicted"/>
<dbReference type="InterPro" id="IPR052534">
    <property type="entry name" value="Extracell_DNA_Util/SecSys_Comp"/>
</dbReference>
<dbReference type="Pfam" id="PF05137">
    <property type="entry name" value="PilN"/>
    <property type="match status" value="1"/>
</dbReference>
<organism evidence="2">
    <name type="scientific">bioreactor metagenome</name>
    <dbReference type="NCBI Taxonomy" id="1076179"/>
    <lineage>
        <taxon>unclassified sequences</taxon>
        <taxon>metagenomes</taxon>
        <taxon>ecological metagenomes</taxon>
    </lineage>
</organism>
<evidence type="ECO:0008006" key="3">
    <source>
        <dbReference type="Google" id="ProtNLM"/>
    </source>
</evidence>
<accession>A0A645EBM0</accession>